<keyword evidence="8 12" id="KW-1133">Transmembrane helix</keyword>
<dbReference type="FunFam" id="3.80.10.10:FF:000213">
    <property type="entry name" value="Tyrosine-sulfated glycopeptide receptor 1"/>
    <property type="match status" value="1"/>
</dbReference>
<evidence type="ECO:0000256" key="4">
    <source>
        <dbReference type="ARBA" id="ARBA00022614"/>
    </source>
</evidence>
<evidence type="ECO:0000256" key="6">
    <source>
        <dbReference type="ARBA" id="ARBA00022729"/>
    </source>
</evidence>
<dbReference type="GO" id="GO:0006952">
    <property type="term" value="P:defense response"/>
    <property type="evidence" value="ECO:0007669"/>
    <property type="project" value="UniProtKB-ARBA"/>
</dbReference>
<evidence type="ECO:0000313" key="13">
    <source>
        <dbReference type="EMBL" id="PIN02639.1"/>
    </source>
</evidence>
<dbReference type="InterPro" id="IPR032675">
    <property type="entry name" value="LRR_dom_sf"/>
</dbReference>
<evidence type="ECO:0000256" key="7">
    <source>
        <dbReference type="ARBA" id="ARBA00022737"/>
    </source>
</evidence>
<dbReference type="Gene3D" id="3.80.10.10">
    <property type="entry name" value="Ribonuclease Inhibitor"/>
    <property type="match status" value="2"/>
</dbReference>
<keyword evidence="6" id="KW-0732">Signal</keyword>
<dbReference type="PRINTS" id="PR00019">
    <property type="entry name" value="LEURICHRPT"/>
</dbReference>
<evidence type="ECO:0000313" key="14">
    <source>
        <dbReference type="Proteomes" id="UP000231279"/>
    </source>
</evidence>
<sequence length="686" mass="76058">MLSTLGLSNCGFFGPIPPTIGNLTELTDLDISDNNFTGSIPLFNLSKKLTYLDASNNSLTGNIPSSLFALPSLTRLLLSDNEFQGQVQELSNLSSSSSALQELDISSNNLEGPVPKFFSELDQLTELSLSSNKFNGTVQLEMFKNPNLDTLDLSHNDLFVIQSTDSDSSLPPLMELLRQSSLTNLDLSSNELRGEIPNWIWEIGNGSLRYLNLSNNLLHGFQKPYKFPSLRVLDLNSNQFQGELPIPPLSSGSVDYSHNFFTNSIPNDIGVFLSNALFFSVSKNSLTGEIPPSICGATDLNVLDLSDNSLTGGIPPCLLNNISSLEVLNLCSNNLRRTIPDTFSVNCSLRTLDLNMNALKGRIPRSIVNCPLLEVLNIGNNRIEDTFPCVLMKASLRVLILRSNKFYGDLQCLKAIQERLNLQIIDISTNNFSGGISFLSFSKWWGMKGANDNKQLKYRKRKCDNHNICRRASDVGIYYQDRVTVTMKGLDMELTKILIIFTSIDFSNNKFHGEIPHAIGDLKSLYVLILSHNELSGPIPASIGNLTQLGSLDLSVNKLIGTIPVELASLTFISFLNLSHNRLFGKIPEGPQFQTFSAASFEGNLGLYGCPLDTSCINFGSGVSPPGFQTEEVYLKKEIDWDYVSAALGFAVAFGSTVWLTLHCKRWREMFFGKAYQIYLKFFPRW</sequence>
<comment type="similarity">
    <text evidence="2">Belongs to the RLP family.</text>
</comment>
<evidence type="ECO:0000256" key="9">
    <source>
        <dbReference type="ARBA" id="ARBA00023136"/>
    </source>
</evidence>
<name>A0A2G9GBH9_9LAMI</name>
<dbReference type="Pfam" id="PF13855">
    <property type="entry name" value="LRR_8"/>
    <property type="match status" value="2"/>
</dbReference>
<dbReference type="SMART" id="SM00369">
    <property type="entry name" value="LRR_TYP"/>
    <property type="match status" value="7"/>
</dbReference>
<accession>A0A2G9GBH9</accession>
<gene>
    <name evidence="13" type="ORF">CDL12_24850</name>
</gene>
<evidence type="ECO:0000256" key="12">
    <source>
        <dbReference type="SAM" id="Phobius"/>
    </source>
</evidence>
<evidence type="ECO:0000256" key="11">
    <source>
        <dbReference type="ARBA" id="ARBA00023180"/>
    </source>
</evidence>
<comment type="caution">
    <text evidence="13">The sequence shown here is derived from an EMBL/GenBank/DDBJ whole genome shotgun (WGS) entry which is preliminary data.</text>
</comment>
<dbReference type="Pfam" id="PF12799">
    <property type="entry name" value="LRR_4"/>
    <property type="match status" value="1"/>
</dbReference>
<keyword evidence="11" id="KW-0325">Glycoprotein</keyword>
<dbReference type="PANTHER" id="PTHR27004">
    <property type="entry name" value="RECEPTOR-LIKE PROTEIN 12 ISOFORM X1"/>
    <property type="match status" value="1"/>
</dbReference>
<dbReference type="GO" id="GO:0051707">
    <property type="term" value="P:response to other organism"/>
    <property type="evidence" value="ECO:0007669"/>
    <property type="project" value="UniProtKB-ARBA"/>
</dbReference>
<keyword evidence="5 12" id="KW-0812">Transmembrane</keyword>
<dbReference type="InterPro" id="IPR025875">
    <property type="entry name" value="Leu-rich_rpt_4"/>
</dbReference>
<dbReference type="OrthoDB" id="994806at2759"/>
<reference evidence="14" key="1">
    <citation type="journal article" date="2018" name="Gigascience">
        <title>Genome assembly of the Pink Ipe (Handroanthus impetiginosus, Bignoniaceae), a highly valued, ecologically keystone Neotropical timber forest tree.</title>
        <authorList>
            <person name="Silva-Junior O.B."/>
            <person name="Grattapaglia D."/>
            <person name="Novaes E."/>
            <person name="Collevatti R.G."/>
        </authorList>
    </citation>
    <scope>NUCLEOTIDE SEQUENCE [LARGE SCALE GENOMIC DNA]</scope>
    <source>
        <strain evidence="14">cv. UFG-1</strain>
    </source>
</reference>
<keyword evidence="3" id="KW-1003">Cell membrane</keyword>
<dbReference type="FunFam" id="3.80.10.10:FF:000041">
    <property type="entry name" value="LRR receptor-like serine/threonine-protein kinase ERECTA"/>
    <property type="match status" value="1"/>
</dbReference>
<dbReference type="InterPro" id="IPR003591">
    <property type="entry name" value="Leu-rich_rpt_typical-subtyp"/>
</dbReference>
<evidence type="ECO:0000256" key="8">
    <source>
        <dbReference type="ARBA" id="ARBA00022989"/>
    </source>
</evidence>
<dbReference type="PROSITE" id="PS51450">
    <property type="entry name" value="LRR"/>
    <property type="match status" value="1"/>
</dbReference>
<dbReference type="PANTHER" id="PTHR27004:SF463">
    <property type="entry name" value="RECEPTOR-LIKE PROTEIN 12"/>
    <property type="match status" value="1"/>
</dbReference>
<keyword evidence="4" id="KW-0433">Leucine-rich repeat</keyword>
<dbReference type="AlphaFoldDB" id="A0A2G9GBH9"/>
<evidence type="ECO:0000256" key="10">
    <source>
        <dbReference type="ARBA" id="ARBA00023170"/>
    </source>
</evidence>
<dbReference type="Pfam" id="PF00560">
    <property type="entry name" value="LRR_1"/>
    <property type="match status" value="8"/>
</dbReference>
<evidence type="ECO:0000256" key="5">
    <source>
        <dbReference type="ARBA" id="ARBA00022692"/>
    </source>
</evidence>
<evidence type="ECO:0000256" key="2">
    <source>
        <dbReference type="ARBA" id="ARBA00009592"/>
    </source>
</evidence>
<dbReference type="InterPro" id="IPR001611">
    <property type="entry name" value="Leu-rich_rpt"/>
</dbReference>
<dbReference type="STRING" id="429701.A0A2G9GBH9"/>
<keyword evidence="14" id="KW-1185">Reference proteome</keyword>
<dbReference type="SUPFAM" id="SSF52047">
    <property type="entry name" value="RNI-like"/>
    <property type="match status" value="1"/>
</dbReference>
<keyword evidence="10" id="KW-0675">Receptor</keyword>
<keyword evidence="9 12" id="KW-0472">Membrane</keyword>
<feature type="transmembrane region" description="Helical" evidence="12">
    <location>
        <begin position="643"/>
        <end position="662"/>
    </location>
</feature>
<comment type="subcellular location">
    <subcellularLocation>
        <location evidence="1">Cell membrane</location>
        <topology evidence="1">Single-pass type I membrane protein</topology>
    </subcellularLocation>
</comment>
<protein>
    <submittedName>
        <fullName evidence="13">Leucine-rich repeat protein</fullName>
    </submittedName>
</protein>
<organism evidence="13 14">
    <name type="scientific">Handroanthus impetiginosus</name>
    <dbReference type="NCBI Taxonomy" id="429701"/>
    <lineage>
        <taxon>Eukaryota</taxon>
        <taxon>Viridiplantae</taxon>
        <taxon>Streptophyta</taxon>
        <taxon>Embryophyta</taxon>
        <taxon>Tracheophyta</taxon>
        <taxon>Spermatophyta</taxon>
        <taxon>Magnoliopsida</taxon>
        <taxon>eudicotyledons</taxon>
        <taxon>Gunneridae</taxon>
        <taxon>Pentapetalae</taxon>
        <taxon>asterids</taxon>
        <taxon>lamiids</taxon>
        <taxon>Lamiales</taxon>
        <taxon>Bignoniaceae</taxon>
        <taxon>Crescentiina</taxon>
        <taxon>Tabebuia alliance</taxon>
        <taxon>Handroanthus</taxon>
    </lineage>
</organism>
<keyword evidence="7" id="KW-0677">Repeat</keyword>
<dbReference type="SUPFAM" id="SSF52058">
    <property type="entry name" value="L domain-like"/>
    <property type="match status" value="1"/>
</dbReference>
<dbReference type="Proteomes" id="UP000231279">
    <property type="component" value="Unassembled WGS sequence"/>
</dbReference>
<evidence type="ECO:0000256" key="1">
    <source>
        <dbReference type="ARBA" id="ARBA00004251"/>
    </source>
</evidence>
<dbReference type="EMBL" id="NKXS01005833">
    <property type="protein sequence ID" value="PIN02639.1"/>
    <property type="molecule type" value="Genomic_DNA"/>
</dbReference>
<evidence type="ECO:0000256" key="3">
    <source>
        <dbReference type="ARBA" id="ARBA00022475"/>
    </source>
</evidence>
<proteinExistence type="inferred from homology"/>
<dbReference type="GO" id="GO:0005886">
    <property type="term" value="C:plasma membrane"/>
    <property type="evidence" value="ECO:0007669"/>
    <property type="project" value="UniProtKB-SubCell"/>
</dbReference>